<protein>
    <submittedName>
        <fullName evidence="2">Helix-turn-helix domain protein</fullName>
    </submittedName>
</protein>
<feature type="domain" description="HTH cro/C1-type" evidence="1">
    <location>
        <begin position="14"/>
        <end position="68"/>
    </location>
</feature>
<dbReference type="EMBL" id="BK015967">
    <property type="protein sequence ID" value="DAF87690.1"/>
    <property type="molecule type" value="Genomic_DNA"/>
</dbReference>
<accession>A0A8S5TZT3</accession>
<organism evidence="2">
    <name type="scientific">Myoviridae sp. ctMne5</name>
    <dbReference type="NCBI Taxonomy" id="2825089"/>
    <lineage>
        <taxon>Viruses</taxon>
        <taxon>Duplodnaviria</taxon>
        <taxon>Heunggongvirae</taxon>
        <taxon>Uroviricota</taxon>
        <taxon>Caudoviricetes</taxon>
    </lineage>
</organism>
<dbReference type="SUPFAM" id="SSF47413">
    <property type="entry name" value="lambda repressor-like DNA-binding domains"/>
    <property type="match status" value="1"/>
</dbReference>
<name>A0A8S5TZT3_9CAUD</name>
<dbReference type="GO" id="GO:0003677">
    <property type="term" value="F:DNA binding"/>
    <property type="evidence" value="ECO:0007669"/>
    <property type="project" value="InterPro"/>
</dbReference>
<proteinExistence type="predicted"/>
<dbReference type="PROSITE" id="PS50943">
    <property type="entry name" value="HTH_CROC1"/>
    <property type="match status" value="1"/>
</dbReference>
<evidence type="ECO:0000259" key="1">
    <source>
        <dbReference type="PROSITE" id="PS50943"/>
    </source>
</evidence>
<dbReference type="CDD" id="cd00093">
    <property type="entry name" value="HTH_XRE"/>
    <property type="match status" value="1"/>
</dbReference>
<dbReference type="InterPro" id="IPR001387">
    <property type="entry name" value="Cro/C1-type_HTH"/>
</dbReference>
<reference evidence="2" key="1">
    <citation type="journal article" date="2021" name="Proc. Natl. Acad. Sci. U.S.A.">
        <title>A Catalog of Tens of Thousands of Viruses from Human Metagenomes Reveals Hidden Associations with Chronic Diseases.</title>
        <authorList>
            <person name="Tisza M.J."/>
            <person name="Buck C.B."/>
        </authorList>
    </citation>
    <scope>NUCLEOTIDE SEQUENCE</scope>
    <source>
        <strain evidence="2">CtMne5</strain>
    </source>
</reference>
<dbReference type="InterPro" id="IPR010982">
    <property type="entry name" value="Lambda_DNA-bd_dom_sf"/>
</dbReference>
<dbReference type="Pfam" id="PF13560">
    <property type="entry name" value="HTH_31"/>
    <property type="match status" value="1"/>
</dbReference>
<evidence type="ECO:0000313" key="2">
    <source>
        <dbReference type="EMBL" id="DAF87690.1"/>
    </source>
</evidence>
<sequence>MNIKEMNYPVNAGITKAIKEKGLKQVYVAERVGCTPQKLNDMIAGRCLIKACDIPRIAKALGVEINYLFEIEKGA</sequence>
<dbReference type="SMART" id="SM00530">
    <property type="entry name" value="HTH_XRE"/>
    <property type="match status" value="1"/>
</dbReference>
<dbReference type="Gene3D" id="1.10.260.40">
    <property type="entry name" value="lambda repressor-like DNA-binding domains"/>
    <property type="match status" value="1"/>
</dbReference>